<evidence type="ECO:0000256" key="3">
    <source>
        <dbReference type="ARBA" id="ARBA00022475"/>
    </source>
</evidence>
<keyword evidence="5" id="KW-0967">Endosome</keyword>
<dbReference type="GO" id="GO:0005770">
    <property type="term" value="C:late endosome"/>
    <property type="evidence" value="ECO:0007669"/>
    <property type="project" value="UniProtKB-SubCell"/>
</dbReference>
<dbReference type="SMART" id="SM00248">
    <property type="entry name" value="ANK"/>
    <property type="match status" value="3"/>
</dbReference>
<dbReference type="Proteomes" id="UP001372834">
    <property type="component" value="Unassembled WGS sequence"/>
</dbReference>
<dbReference type="PANTHER" id="PTHR12447:SF31">
    <property type="entry name" value="LD31969P"/>
    <property type="match status" value="1"/>
</dbReference>
<dbReference type="SUPFAM" id="SSF48403">
    <property type="entry name" value="Ankyrin repeat"/>
    <property type="match status" value="1"/>
</dbReference>
<dbReference type="PANTHER" id="PTHR12447">
    <property type="entry name" value="ANKYRIN REPEAT DOMAIN-CONTAINING PROTEIN 13"/>
    <property type="match status" value="1"/>
</dbReference>
<evidence type="ECO:0000256" key="8">
    <source>
        <dbReference type="PROSITE-ProRule" id="PRU00023"/>
    </source>
</evidence>
<dbReference type="PROSITE" id="PS50297">
    <property type="entry name" value="ANK_REP_REGION"/>
    <property type="match status" value="1"/>
</dbReference>
<dbReference type="FunFam" id="1.25.40.20:FF:000057">
    <property type="entry name" value="Ankyrin repeat domain-containing protein 13B"/>
    <property type="match status" value="1"/>
</dbReference>
<dbReference type="InterPro" id="IPR021832">
    <property type="entry name" value="ANKRD13"/>
</dbReference>
<dbReference type="EMBL" id="JAWJWE010000037">
    <property type="protein sequence ID" value="KAK6625154.1"/>
    <property type="molecule type" value="Genomic_DNA"/>
</dbReference>
<evidence type="ECO:0000256" key="7">
    <source>
        <dbReference type="ARBA" id="ARBA00024956"/>
    </source>
</evidence>
<evidence type="ECO:0000313" key="11">
    <source>
        <dbReference type="EMBL" id="KAK6625154.1"/>
    </source>
</evidence>
<dbReference type="PROSITE" id="PS50088">
    <property type="entry name" value="ANK_REPEAT"/>
    <property type="match status" value="1"/>
</dbReference>
<evidence type="ECO:0000256" key="9">
    <source>
        <dbReference type="SAM" id="MobiDB-lite"/>
    </source>
</evidence>
<feature type="region of interest" description="Disordered" evidence="9">
    <location>
        <begin position="308"/>
        <end position="330"/>
    </location>
</feature>
<evidence type="ECO:0000256" key="6">
    <source>
        <dbReference type="ARBA" id="ARBA00023136"/>
    </source>
</evidence>
<dbReference type="GO" id="GO:0005886">
    <property type="term" value="C:plasma membrane"/>
    <property type="evidence" value="ECO:0007669"/>
    <property type="project" value="UniProtKB-SubCell"/>
</dbReference>
<keyword evidence="8" id="KW-0040">ANK repeat</keyword>
<proteinExistence type="predicted"/>
<evidence type="ECO:0000256" key="1">
    <source>
        <dbReference type="ARBA" id="ARBA00004236"/>
    </source>
</evidence>
<organism evidence="11 12">
    <name type="scientific">Polyplax serrata</name>
    <name type="common">Common mouse louse</name>
    <dbReference type="NCBI Taxonomy" id="468196"/>
    <lineage>
        <taxon>Eukaryota</taxon>
        <taxon>Metazoa</taxon>
        <taxon>Ecdysozoa</taxon>
        <taxon>Arthropoda</taxon>
        <taxon>Hexapoda</taxon>
        <taxon>Insecta</taxon>
        <taxon>Pterygota</taxon>
        <taxon>Neoptera</taxon>
        <taxon>Paraneoptera</taxon>
        <taxon>Psocodea</taxon>
        <taxon>Troctomorpha</taxon>
        <taxon>Phthiraptera</taxon>
        <taxon>Anoplura</taxon>
        <taxon>Polyplacidae</taxon>
        <taxon>Polyplax</taxon>
    </lineage>
</organism>
<evidence type="ECO:0000256" key="2">
    <source>
        <dbReference type="ARBA" id="ARBA00004603"/>
    </source>
</evidence>
<protein>
    <recommendedName>
        <fullName evidence="10">Ankyrin repeat domain-containing protein</fullName>
    </recommendedName>
</protein>
<sequence length="633" mass="72178">MPSIESIREQYPLHWLAWNNDFMELEIALSKNVYDKEMVDCRGRTPLMLAVTLGHLESVKVLVQHLTNVNAENKEGWTVVQEAVATGDPEMVQLLLERRDVQRQSDRMGGIPQLLDKLREAPDFYVEMKWEFSSWVPLVSRMCPSDTYKVYKQGSSVRVDTTLLGFDQSSWQRGNRSYIFVGESDSAVMMEIDHETEEVFMEQMKILPPENFLSLQRSVKAVSSRLTSPIVTTYIDTDKINFERNKAGLWGWRSDKTEHVNGHNCKVFSATNVELVTKTRLEHLTDSDKEKAKSPKTPLQSFLGIAETEHRQSTSDADSKQLSSKADRTAGKMKKLNLGKKCKKDDGSSVTDVNDETLHSTNPCKITPEEYFDPSTNLEGRDIGRPKEVVVKVQKFKANLWLCEDYPLSLQEQIMPIVDLMAISSSHFAKLKDFIQMQLPSGFPIKIEIPLFHILHARITFGNIFGLDEAVPGVQRINDNGKVNCIVSDSCFEPPPGYAMIGPENRRQYSLEEEDDLIQFAIQQSLLELGSEKDEVDIWEALRAQKPSRPTTPNLNSEEARQLQRAIQASLEVNLNEPTFRSSPDGSEEYAVVDEELSRALALSQRHHEEEERRQKEEEDIVRRVLELSLTEQ</sequence>
<keyword evidence="4" id="KW-0677">Repeat</keyword>
<gene>
    <name evidence="11" type="ORF">RUM43_005445</name>
</gene>
<dbReference type="Pfam" id="PF11904">
    <property type="entry name" value="ANKRD13_C"/>
    <property type="match status" value="1"/>
</dbReference>
<evidence type="ECO:0000259" key="10">
    <source>
        <dbReference type="Pfam" id="PF11904"/>
    </source>
</evidence>
<reference evidence="11 12" key="1">
    <citation type="submission" date="2023-10" db="EMBL/GenBank/DDBJ databases">
        <title>Genomes of two closely related lineages of the louse Polyplax serrata with different host specificities.</title>
        <authorList>
            <person name="Martinu J."/>
            <person name="Tarabai H."/>
            <person name="Stefka J."/>
            <person name="Hypsa V."/>
        </authorList>
    </citation>
    <scope>NUCLEOTIDE SEQUENCE [LARGE SCALE GENOMIC DNA]</scope>
    <source>
        <strain evidence="11">HR10_N</strain>
    </source>
</reference>
<comment type="caution">
    <text evidence="11">The sequence shown here is derived from an EMBL/GenBank/DDBJ whole genome shotgun (WGS) entry which is preliminary data.</text>
</comment>
<name>A0AAN8PDJ6_POLSC</name>
<evidence type="ECO:0000256" key="4">
    <source>
        <dbReference type="ARBA" id="ARBA00022737"/>
    </source>
</evidence>
<evidence type="ECO:0000313" key="12">
    <source>
        <dbReference type="Proteomes" id="UP001372834"/>
    </source>
</evidence>
<dbReference type="InterPro" id="IPR002110">
    <property type="entry name" value="Ankyrin_rpt"/>
</dbReference>
<keyword evidence="6" id="KW-0472">Membrane</keyword>
<dbReference type="SMART" id="SM00726">
    <property type="entry name" value="UIM"/>
    <property type="match status" value="3"/>
</dbReference>
<feature type="domain" description="Ankyrin repeat" evidence="10">
    <location>
        <begin position="158"/>
        <end position="498"/>
    </location>
</feature>
<dbReference type="InterPro" id="IPR055285">
    <property type="entry name" value="ANKRD13_C"/>
</dbReference>
<dbReference type="InterPro" id="IPR003903">
    <property type="entry name" value="UIM_dom"/>
</dbReference>
<dbReference type="AlphaFoldDB" id="A0AAN8PDJ6"/>
<accession>A0AAN8PDJ6</accession>
<comment type="function">
    <text evidence="7">Ubiquitin-binding protein that specifically recognizes and binds 'Lys-63'-linked ubiquitin. Does not bind 'Lys-48'-linked ubiquitin. Positively regulates the internalization of ligand-activated EGFR by binding to the Ub moiety of ubiquitinated EGFR at the cell membrane.</text>
</comment>
<evidence type="ECO:0000256" key="5">
    <source>
        <dbReference type="ARBA" id="ARBA00022753"/>
    </source>
</evidence>
<dbReference type="GO" id="GO:0140036">
    <property type="term" value="F:ubiquitin-modified protein reader activity"/>
    <property type="evidence" value="ECO:0007669"/>
    <property type="project" value="UniProtKB-ARBA"/>
</dbReference>
<dbReference type="InterPro" id="IPR036770">
    <property type="entry name" value="Ankyrin_rpt-contain_sf"/>
</dbReference>
<dbReference type="GO" id="GO:0002091">
    <property type="term" value="P:negative regulation of receptor internalization"/>
    <property type="evidence" value="ECO:0007669"/>
    <property type="project" value="UniProtKB-ARBA"/>
</dbReference>
<dbReference type="Pfam" id="PF12796">
    <property type="entry name" value="Ank_2"/>
    <property type="match status" value="1"/>
</dbReference>
<dbReference type="Gene3D" id="1.25.40.20">
    <property type="entry name" value="Ankyrin repeat-containing domain"/>
    <property type="match status" value="1"/>
</dbReference>
<keyword evidence="3" id="KW-1003">Cell membrane</keyword>
<feature type="repeat" description="ANK" evidence="8">
    <location>
        <begin position="42"/>
        <end position="74"/>
    </location>
</feature>
<comment type="subcellular location">
    <subcellularLocation>
        <location evidence="1">Cell membrane</location>
    </subcellularLocation>
    <subcellularLocation>
        <location evidence="2">Late endosome</location>
    </subcellularLocation>
</comment>